<dbReference type="RefSeq" id="WP_007020763.1">
    <property type="nucleotide sequence ID" value="NZ_CH724125.1"/>
</dbReference>
<dbReference type="Pfam" id="PF12900">
    <property type="entry name" value="Pyridox_ox_2"/>
    <property type="match status" value="1"/>
</dbReference>
<dbReference type="InterPro" id="IPR024747">
    <property type="entry name" value="Pyridox_Oxase-rel"/>
</dbReference>
<dbReference type="InterPro" id="IPR012349">
    <property type="entry name" value="Split_barrel_FMN-bd"/>
</dbReference>
<organism evidence="1 2">
    <name type="scientific">Neptuniibacter caesariensis</name>
    <dbReference type="NCBI Taxonomy" id="207954"/>
    <lineage>
        <taxon>Bacteria</taxon>
        <taxon>Pseudomonadati</taxon>
        <taxon>Pseudomonadota</taxon>
        <taxon>Gammaproteobacteria</taxon>
        <taxon>Oceanospirillales</taxon>
        <taxon>Oceanospirillaceae</taxon>
        <taxon>Neptuniibacter</taxon>
    </lineage>
</organism>
<dbReference type="PANTHER" id="PTHR34071">
    <property type="entry name" value="5-NITROIMIDAZOLE ANTIBIOTICS RESISTANCE PROTEIN, NIMA-FAMILY-RELATED PROTEIN-RELATED"/>
    <property type="match status" value="1"/>
</dbReference>
<dbReference type="Proteomes" id="UP000002171">
    <property type="component" value="Unassembled WGS sequence"/>
</dbReference>
<dbReference type="SUPFAM" id="SSF50475">
    <property type="entry name" value="FMN-binding split barrel"/>
    <property type="match status" value="1"/>
</dbReference>
<dbReference type="AlphaFoldDB" id="A0A7U8C6K0"/>
<evidence type="ECO:0008006" key="3">
    <source>
        <dbReference type="Google" id="ProtNLM"/>
    </source>
</evidence>
<dbReference type="PANTHER" id="PTHR34071:SF2">
    <property type="entry name" value="FLAVIN-NUCLEOTIDE-BINDING PROTEIN"/>
    <property type="match status" value="1"/>
</dbReference>
<name>A0A7U8C6K0_NEPCE</name>
<sequence length="199" mass="22422">MSNNYPVTARTRVKRGSKRATYDKEVIHAIMDEALVCHVSCNWNGQPMIQPTIHWRDGDLLYIHGSSKNGLFQALLDGEEAAIAITLLDGLVFARSAFHHSVNYRSVILYGQAELIDEEFEKRRQLDLMLEKVKEGRSAEARPANETELKATTVLAFKIKEVSAKVRDAGPEDDPEDMELPVWAGVEPITRVRGDIIYD</sequence>
<accession>A0A7U8C6K0</accession>
<comment type="caution">
    <text evidence="1">The sequence shown here is derived from an EMBL/GenBank/DDBJ whole genome shotgun (WGS) entry which is preliminary data.</text>
</comment>
<proteinExistence type="predicted"/>
<keyword evidence="2" id="KW-1185">Reference proteome</keyword>
<protein>
    <recommendedName>
        <fullName evidence="3">Flavin-nucleotide-binding protein</fullName>
    </recommendedName>
</protein>
<gene>
    <name evidence="1" type="ORF">MED92_15488</name>
</gene>
<dbReference type="EMBL" id="AAOW01000003">
    <property type="protein sequence ID" value="EAR62453.1"/>
    <property type="molecule type" value="Genomic_DNA"/>
</dbReference>
<reference evidence="1 2" key="1">
    <citation type="submission" date="2006-02" db="EMBL/GenBank/DDBJ databases">
        <authorList>
            <person name="Pinhassi J."/>
            <person name="Pedros-Alio C."/>
            <person name="Ferriera S."/>
            <person name="Johnson J."/>
            <person name="Kravitz S."/>
            <person name="Halpern A."/>
            <person name="Remington K."/>
            <person name="Beeson K."/>
            <person name="Tran B."/>
            <person name="Rogers Y.-H."/>
            <person name="Friedman R."/>
            <person name="Venter J.C."/>
        </authorList>
    </citation>
    <scope>NUCLEOTIDE SEQUENCE [LARGE SCALE GENOMIC DNA]</scope>
    <source>
        <strain evidence="1 2">MED92</strain>
    </source>
</reference>
<dbReference type="Gene3D" id="2.30.110.10">
    <property type="entry name" value="Electron Transport, Fmn-binding Protein, Chain A"/>
    <property type="match status" value="1"/>
</dbReference>
<evidence type="ECO:0000313" key="1">
    <source>
        <dbReference type="EMBL" id="EAR62453.1"/>
    </source>
</evidence>
<evidence type="ECO:0000313" key="2">
    <source>
        <dbReference type="Proteomes" id="UP000002171"/>
    </source>
</evidence>